<sequence>MTDHPPPDSPVPPPPGVRYDSAGADFRVSTGSWLRMTLGIGMALAGVLVLGRYARHALPPPPLPIVAQVQGDLEATERSGQTVKLSALRGKVTVMACLYTVCPHGCAAVVAEMQKLNAAYRTRPDFHLVSLAVAPERDTTDFLKAYAEGVGAKREDPWWFVTGGQQAIWDYMTHGLQLQAPAPIPEEKRINPLDLYEHDLRLVLLDRQGRVRGYYSVFHPQSEIAALMVEKLDRDVRRLLDNPAE</sequence>
<dbReference type="SUPFAM" id="SSF52833">
    <property type="entry name" value="Thioredoxin-like"/>
    <property type="match status" value="1"/>
</dbReference>
<accession>A0ABW0KXG0</accession>
<reference evidence="3" key="1">
    <citation type="journal article" date="2019" name="Int. J. Syst. Evol. Microbiol.">
        <title>The Global Catalogue of Microorganisms (GCM) 10K type strain sequencing project: providing services to taxonomists for standard genome sequencing and annotation.</title>
        <authorList>
            <consortium name="The Broad Institute Genomics Platform"/>
            <consortium name="The Broad Institute Genome Sequencing Center for Infectious Disease"/>
            <person name="Wu L."/>
            <person name="Ma J."/>
        </authorList>
    </citation>
    <scope>NUCLEOTIDE SEQUENCE [LARGE SCALE GENOMIC DNA]</scope>
    <source>
        <strain evidence="3">CGMCC 4.1469</strain>
    </source>
</reference>
<dbReference type="InterPro" id="IPR036249">
    <property type="entry name" value="Thioredoxin-like_sf"/>
</dbReference>
<comment type="caution">
    <text evidence="2">The sequence shown here is derived from an EMBL/GenBank/DDBJ whole genome shotgun (WGS) entry which is preliminary data.</text>
</comment>
<comment type="similarity">
    <text evidence="1">Belongs to the SCO1/2 family.</text>
</comment>
<evidence type="ECO:0000313" key="2">
    <source>
        <dbReference type="EMBL" id="MFC5457900.1"/>
    </source>
</evidence>
<keyword evidence="3" id="KW-1185">Reference proteome</keyword>
<name>A0ABW0KXG0_9BACT</name>
<protein>
    <submittedName>
        <fullName evidence="2">SCO family protein</fullName>
    </submittedName>
</protein>
<dbReference type="Pfam" id="PF02630">
    <property type="entry name" value="SCO1-SenC"/>
    <property type="match status" value="1"/>
</dbReference>
<dbReference type="PANTHER" id="PTHR12151">
    <property type="entry name" value="ELECTRON TRANSPORT PROTIN SCO1/SENC FAMILY MEMBER"/>
    <property type="match status" value="1"/>
</dbReference>
<dbReference type="InterPro" id="IPR003782">
    <property type="entry name" value="SCO1/SenC"/>
</dbReference>
<dbReference type="Gene3D" id="3.40.30.10">
    <property type="entry name" value="Glutaredoxin"/>
    <property type="match status" value="1"/>
</dbReference>
<dbReference type="PANTHER" id="PTHR12151:SF25">
    <property type="entry name" value="LINALOOL DEHYDRATASE_ISOMERASE DOMAIN-CONTAINING PROTEIN"/>
    <property type="match status" value="1"/>
</dbReference>
<proteinExistence type="inferred from homology"/>
<dbReference type="EMBL" id="JBHSMQ010000014">
    <property type="protein sequence ID" value="MFC5457900.1"/>
    <property type="molecule type" value="Genomic_DNA"/>
</dbReference>
<evidence type="ECO:0000313" key="3">
    <source>
        <dbReference type="Proteomes" id="UP001596052"/>
    </source>
</evidence>
<organism evidence="2 3">
    <name type="scientific">Prosthecobacter fluviatilis</name>
    <dbReference type="NCBI Taxonomy" id="445931"/>
    <lineage>
        <taxon>Bacteria</taxon>
        <taxon>Pseudomonadati</taxon>
        <taxon>Verrucomicrobiota</taxon>
        <taxon>Verrucomicrobiia</taxon>
        <taxon>Verrucomicrobiales</taxon>
        <taxon>Verrucomicrobiaceae</taxon>
        <taxon>Prosthecobacter</taxon>
    </lineage>
</organism>
<evidence type="ECO:0000256" key="1">
    <source>
        <dbReference type="ARBA" id="ARBA00010996"/>
    </source>
</evidence>
<gene>
    <name evidence="2" type="ORF">ACFQDI_23725</name>
</gene>
<dbReference type="RefSeq" id="WP_377171702.1">
    <property type="nucleotide sequence ID" value="NZ_JBHSMQ010000014.1"/>
</dbReference>
<dbReference type="Proteomes" id="UP001596052">
    <property type="component" value="Unassembled WGS sequence"/>
</dbReference>